<feature type="compositionally biased region" description="Basic and acidic residues" evidence="1">
    <location>
        <begin position="1"/>
        <end position="11"/>
    </location>
</feature>
<comment type="caution">
    <text evidence="2">The sequence shown here is derived from an EMBL/GenBank/DDBJ whole genome shotgun (WGS) entry which is preliminary data.</text>
</comment>
<accession>A0A1Q9F4T5</accession>
<sequence length="92" mass="10502">MVLRVDQHWPREPPPAKPDAKQDRTSSRRGFDQKKSARHPTHEHECFMGAALRHGPAETMTRRSVHLPGRLVLAENELPDAKFTSGRDVEQI</sequence>
<evidence type="ECO:0000313" key="3">
    <source>
        <dbReference type="Proteomes" id="UP000186817"/>
    </source>
</evidence>
<protein>
    <submittedName>
        <fullName evidence="2">Uncharacterized protein</fullName>
    </submittedName>
</protein>
<feature type="compositionally biased region" description="Basic and acidic residues" evidence="1">
    <location>
        <begin position="18"/>
        <end position="44"/>
    </location>
</feature>
<gene>
    <name evidence="2" type="ORF">AK812_SmicGene1191</name>
</gene>
<keyword evidence="3" id="KW-1185">Reference proteome</keyword>
<proteinExistence type="predicted"/>
<feature type="region of interest" description="Disordered" evidence="1">
    <location>
        <begin position="1"/>
        <end position="44"/>
    </location>
</feature>
<dbReference type="EMBL" id="LSRX01000012">
    <property type="protein sequence ID" value="OLQ14652.1"/>
    <property type="molecule type" value="Genomic_DNA"/>
</dbReference>
<name>A0A1Q9F4T5_SYMMI</name>
<reference evidence="2 3" key="1">
    <citation type="submission" date="2016-02" db="EMBL/GenBank/DDBJ databases">
        <title>Genome analysis of coral dinoflagellate symbionts highlights evolutionary adaptations to a symbiotic lifestyle.</title>
        <authorList>
            <person name="Aranda M."/>
            <person name="Li Y."/>
            <person name="Liew Y.J."/>
            <person name="Baumgarten S."/>
            <person name="Simakov O."/>
            <person name="Wilson M."/>
            <person name="Piel J."/>
            <person name="Ashoor H."/>
            <person name="Bougouffa S."/>
            <person name="Bajic V.B."/>
            <person name="Ryu T."/>
            <person name="Ravasi T."/>
            <person name="Bayer T."/>
            <person name="Micklem G."/>
            <person name="Kim H."/>
            <person name="Bhak J."/>
            <person name="Lajeunesse T.C."/>
            <person name="Voolstra C.R."/>
        </authorList>
    </citation>
    <scope>NUCLEOTIDE SEQUENCE [LARGE SCALE GENOMIC DNA]</scope>
    <source>
        <strain evidence="2 3">CCMP2467</strain>
    </source>
</reference>
<organism evidence="2 3">
    <name type="scientific">Symbiodinium microadriaticum</name>
    <name type="common">Dinoflagellate</name>
    <name type="synonym">Zooxanthella microadriatica</name>
    <dbReference type="NCBI Taxonomy" id="2951"/>
    <lineage>
        <taxon>Eukaryota</taxon>
        <taxon>Sar</taxon>
        <taxon>Alveolata</taxon>
        <taxon>Dinophyceae</taxon>
        <taxon>Suessiales</taxon>
        <taxon>Symbiodiniaceae</taxon>
        <taxon>Symbiodinium</taxon>
    </lineage>
</organism>
<evidence type="ECO:0000256" key="1">
    <source>
        <dbReference type="SAM" id="MobiDB-lite"/>
    </source>
</evidence>
<dbReference type="AlphaFoldDB" id="A0A1Q9F4T5"/>
<evidence type="ECO:0000313" key="2">
    <source>
        <dbReference type="EMBL" id="OLQ14652.1"/>
    </source>
</evidence>
<dbReference type="Proteomes" id="UP000186817">
    <property type="component" value="Unassembled WGS sequence"/>
</dbReference>